<keyword evidence="6 12" id="KW-0175">Coiled coil</keyword>
<keyword evidence="5 11" id="KW-0067">ATP-binding</keyword>
<organism evidence="15 16">
    <name type="scientific">Chiloscyllium punctatum</name>
    <name type="common">Brownbanded bambooshark</name>
    <name type="synonym">Hemiscyllium punctatum</name>
    <dbReference type="NCBI Taxonomy" id="137246"/>
    <lineage>
        <taxon>Eukaryota</taxon>
        <taxon>Metazoa</taxon>
        <taxon>Chordata</taxon>
        <taxon>Craniata</taxon>
        <taxon>Vertebrata</taxon>
        <taxon>Chondrichthyes</taxon>
        <taxon>Elasmobranchii</taxon>
        <taxon>Galeomorphii</taxon>
        <taxon>Galeoidea</taxon>
        <taxon>Orectolobiformes</taxon>
        <taxon>Hemiscylliidae</taxon>
        <taxon>Chiloscyllium</taxon>
    </lineage>
</organism>
<evidence type="ECO:0000256" key="13">
    <source>
        <dbReference type="SAM" id="MobiDB-lite"/>
    </source>
</evidence>
<dbReference type="Gene3D" id="3.40.850.10">
    <property type="entry name" value="Kinesin motor domain"/>
    <property type="match status" value="1"/>
</dbReference>
<dbReference type="OrthoDB" id="3176171at2759"/>
<feature type="binding site" evidence="11">
    <location>
        <begin position="84"/>
        <end position="91"/>
    </location>
    <ligand>
        <name>ATP</name>
        <dbReference type="ChEBI" id="CHEBI:30616"/>
    </ligand>
</feature>
<evidence type="ECO:0000256" key="1">
    <source>
        <dbReference type="ARBA" id="ARBA00004138"/>
    </source>
</evidence>
<comment type="caution">
    <text evidence="15">The sequence shown here is derived from an EMBL/GenBank/DDBJ whole genome shotgun (WGS) entry which is preliminary data.</text>
</comment>
<keyword evidence="9" id="KW-0206">Cytoskeleton</keyword>
<feature type="compositionally biased region" description="Basic and acidic residues" evidence="13">
    <location>
        <begin position="704"/>
        <end position="720"/>
    </location>
</feature>
<dbReference type="PANTHER" id="PTHR47969:SF30">
    <property type="entry name" value="KINESIN FAMILY MEMBER 27"/>
    <property type="match status" value="1"/>
</dbReference>
<dbReference type="GO" id="GO:0007018">
    <property type="term" value="P:microtubule-based movement"/>
    <property type="evidence" value="ECO:0007669"/>
    <property type="project" value="InterPro"/>
</dbReference>
<dbReference type="Pfam" id="PF25764">
    <property type="entry name" value="KIF21A_4th"/>
    <property type="match status" value="1"/>
</dbReference>
<dbReference type="PROSITE" id="PS00411">
    <property type="entry name" value="KINESIN_MOTOR_1"/>
    <property type="match status" value="1"/>
</dbReference>
<dbReference type="GO" id="GO:0051231">
    <property type="term" value="P:spindle elongation"/>
    <property type="evidence" value="ECO:0007669"/>
    <property type="project" value="TreeGrafter"/>
</dbReference>
<keyword evidence="10" id="KW-0966">Cell projection</keyword>
<keyword evidence="7" id="KW-0969">Cilium</keyword>
<dbReference type="SMART" id="SM00129">
    <property type="entry name" value="KISc"/>
    <property type="match status" value="1"/>
</dbReference>
<dbReference type="InterPro" id="IPR036961">
    <property type="entry name" value="Kinesin_motor_dom_sf"/>
</dbReference>
<dbReference type="OMA" id="YVIMNTF"/>
<evidence type="ECO:0000256" key="11">
    <source>
        <dbReference type="PROSITE-ProRule" id="PRU00283"/>
    </source>
</evidence>
<comment type="subcellular location">
    <subcellularLocation>
        <location evidence="1">Cell projection</location>
        <location evidence="1">Cilium</location>
    </subcellularLocation>
    <subcellularLocation>
        <location evidence="2">Cytoplasm</location>
        <location evidence="2">Cytoskeleton</location>
    </subcellularLocation>
</comment>
<feature type="region of interest" description="Disordered" evidence="13">
    <location>
        <begin position="653"/>
        <end position="688"/>
    </location>
</feature>
<dbReference type="InterPro" id="IPR001752">
    <property type="entry name" value="Kinesin_motor_dom"/>
</dbReference>
<protein>
    <recommendedName>
        <fullName evidence="14">Kinesin motor domain-containing protein</fullName>
    </recommendedName>
</protein>
<proteinExistence type="inferred from homology"/>
<evidence type="ECO:0000256" key="12">
    <source>
        <dbReference type="SAM" id="Coils"/>
    </source>
</evidence>
<dbReference type="GO" id="GO:0005929">
    <property type="term" value="C:cilium"/>
    <property type="evidence" value="ECO:0007669"/>
    <property type="project" value="UniProtKB-SubCell"/>
</dbReference>
<dbReference type="FunFam" id="3.40.850.10:FF:000025">
    <property type="entry name" value="kinesin-like protein KIF27 isoform X1"/>
    <property type="match status" value="1"/>
</dbReference>
<evidence type="ECO:0000256" key="9">
    <source>
        <dbReference type="ARBA" id="ARBA00023212"/>
    </source>
</evidence>
<dbReference type="GO" id="GO:0007052">
    <property type="term" value="P:mitotic spindle organization"/>
    <property type="evidence" value="ECO:0007669"/>
    <property type="project" value="TreeGrafter"/>
</dbReference>
<dbReference type="GO" id="GO:0005524">
    <property type="term" value="F:ATP binding"/>
    <property type="evidence" value="ECO:0007669"/>
    <property type="project" value="UniProtKB-UniRule"/>
</dbReference>
<feature type="region of interest" description="Disordered" evidence="13">
    <location>
        <begin position="703"/>
        <end position="736"/>
    </location>
</feature>
<evidence type="ECO:0000256" key="5">
    <source>
        <dbReference type="ARBA" id="ARBA00022840"/>
    </source>
</evidence>
<evidence type="ECO:0000259" key="14">
    <source>
        <dbReference type="PROSITE" id="PS50067"/>
    </source>
</evidence>
<keyword evidence="8 11" id="KW-0505">Motor protein</keyword>
<dbReference type="PROSITE" id="PS50067">
    <property type="entry name" value="KINESIN_MOTOR_2"/>
    <property type="match status" value="1"/>
</dbReference>
<evidence type="ECO:0000256" key="2">
    <source>
        <dbReference type="ARBA" id="ARBA00004245"/>
    </source>
</evidence>
<dbReference type="GO" id="GO:0003777">
    <property type="term" value="F:microtubule motor activity"/>
    <property type="evidence" value="ECO:0007669"/>
    <property type="project" value="InterPro"/>
</dbReference>
<dbReference type="InterPro" id="IPR019821">
    <property type="entry name" value="Kinesin_motor_CS"/>
</dbReference>
<evidence type="ECO:0000256" key="8">
    <source>
        <dbReference type="ARBA" id="ARBA00023175"/>
    </source>
</evidence>
<dbReference type="STRING" id="137246.A0A401S3E8"/>
<dbReference type="EMBL" id="BEZZ01000070">
    <property type="protein sequence ID" value="GCC24892.1"/>
    <property type="molecule type" value="Genomic_DNA"/>
</dbReference>
<evidence type="ECO:0000256" key="10">
    <source>
        <dbReference type="ARBA" id="ARBA00023273"/>
    </source>
</evidence>
<feature type="domain" description="Kinesin motor" evidence="14">
    <location>
        <begin position="5"/>
        <end position="349"/>
    </location>
</feature>
<name>A0A401S3E8_CHIPU</name>
<feature type="coiled-coil region" evidence="12">
    <location>
        <begin position="1229"/>
        <end position="1267"/>
    </location>
</feature>
<keyword evidence="3" id="KW-0963">Cytoplasm</keyword>
<evidence type="ECO:0000256" key="7">
    <source>
        <dbReference type="ARBA" id="ARBA00023069"/>
    </source>
</evidence>
<feature type="coiled-coil region" evidence="12">
    <location>
        <begin position="961"/>
        <end position="1044"/>
    </location>
</feature>
<accession>A0A401S3E8</accession>
<dbReference type="Proteomes" id="UP000287033">
    <property type="component" value="Unassembled WGS sequence"/>
</dbReference>
<comment type="similarity">
    <text evidence="11">Belongs to the TRAFAC class myosin-kinesin ATPase superfamily. Kinesin family.</text>
</comment>
<reference evidence="15 16" key="1">
    <citation type="journal article" date="2018" name="Nat. Ecol. Evol.">
        <title>Shark genomes provide insights into elasmobranch evolution and the origin of vertebrates.</title>
        <authorList>
            <person name="Hara Y"/>
            <person name="Yamaguchi K"/>
            <person name="Onimaru K"/>
            <person name="Kadota M"/>
            <person name="Koyanagi M"/>
            <person name="Keeley SD"/>
            <person name="Tatsumi K"/>
            <person name="Tanaka K"/>
            <person name="Motone F"/>
            <person name="Kageyama Y"/>
            <person name="Nozu R"/>
            <person name="Adachi N"/>
            <person name="Nishimura O"/>
            <person name="Nakagawa R"/>
            <person name="Tanegashima C"/>
            <person name="Kiyatake I"/>
            <person name="Matsumoto R"/>
            <person name="Murakumo K"/>
            <person name="Nishida K"/>
            <person name="Terakita A"/>
            <person name="Kuratani S"/>
            <person name="Sato K"/>
            <person name="Hyodo S Kuraku.S."/>
        </authorList>
    </citation>
    <scope>NUCLEOTIDE SEQUENCE [LARGE SCALE GENOMIC DNA]</scope>
</reference>
<dbReference type="InterPro" id="IPR027417">
    <property type="entry name" value="P-loop_NTPase"/>
</dbReference>
<evidence type="ECO:0000256" key="6">
    <source>
        <dbReference type="ARBA" id="ARBA00023054"/>
    </source>
</evidence>
<keyword evidence="16" id="KW-1185">Reference proteome</keyword>
<dbReference type="GO" id="GO:0005875">
    <property type="term" value="C:microtubule associated complex"/>
    <property type="evidence" value="ECO:0007669"/>
    <property type="project" value="TreeGrafter"/>
</dbReference>
<feature type="coiled-coil region" evidence="12">
    <location>
        <begin position="760"/>
        <end position="934"/>
    </location>
</feature>
<dbReference type="PRINTS" id="PR00380">
    <property type="entry name" value="KINESINHEAVY"/>
</dbReference>
<sequence>MEEIAVKVAVRIRPLLPKEILHNHQVCVRVVPNTQQVVIGKDRAFTFDFVFGQKSSQEDVYSACVKPLVISVIEGYNATVFAYGQTGSGKTYTIGGGHIASFSDELKGIIPRAIHEIFQNITENHNVDFNVKVSYIEVYKEELRDLLELQSTSKDIHIREDEKGNTVIIGAKECEIETPDEMMSLLEAGNAARHTGTTQMNEHSSRSHAIFTMYLNQKRPKNEQQSNTDEEHIIKESIRSYQLISSKFCFVDLAGSERVTKTGNTGERFKESIQINSGLLALGNVISALGDPKRKSIHIPYRDTKITRLLKDSLGGNAKTVMVACISPSSSSFDESLNTLKYANRAKDIRNKPIVNYDPDWDRIDEMELQIKTLREALQNQQTSLLTRASQVSQDLFQDKKRIHSLEEQVAHLQMESYHYKHCIDEALHFFLEFRDANCLKENQWQKLKEWFNMVEELQNELPDLFGTDSGIGNGGQDSHHITIFQLKRELKKCQDALATDEELFSLKASELKDARGQIHALKQEKEQCLAALTETQERCRIQNDKIVEQQLVMDQLQEKLQLLKTENVSIHCKSSKEVPLAVTTARRPHSVPLLKVHLKSFNIIQSSQATPSTDSRKVHTSPPSYALDRVVASFRMRSQMLVEHLEEHDEVLRHKLDDDSDGEEEEKKKENINTQPSRHPIKHTWTQKPTYVVNNSKLFKKGFRMDNQEKGDNKTELDSGKAPQQNSSSEADRLRQSQVLNMKKLKTADKDVAHSKQKIRELAINIRMKEELIKELVKTGQDAQAVNRQYYQKITQLEQEAEQAKTELSEAQKQLQELENKELRDAAEKTKLQKEFRKKMETAKVKMQSLQRKQQETKKLFSLSAQSEKHLIQLSQNVENMKQQQQLLQKKLHEESEKKRKLENEIERDQQLIKELELKREQQQKILKKKAGEITHLKKTKCSPIISQEQQRIDEQRKWLDEEVEKVLQQRQALAELEEDLRKREVIVDKKEALLQEKNQLEMKRLRSSQALNKDILNLSIRLNTIERELSDKSTQLQNSTAEERKTISEEMQVLQWERAQLLKRRHCLDEKLELGNVLSPEEERILFQLEEGIEALDAAIEYKNETINCRQDSLRASDGSLTQNEANVMFRLGALSAAETRVLLCRYFNKVVSLRETERSLQVQCAEMSVKVTEQENVVHELESAVERLSMEIDRRLTMQQKEHEQKMQLVLQYFQDRTSDGLADGIKAHESKIQQLEKDLYFYKKTSRELKKKLRELVESLNQNQHVAASKNNGTGNTVLSPGGGEVYIMEQKWASRASKSTGEGNISSPAISRTHKNQKLWEETSEMVHVSTKMIPEQEYSFSSEMTDEVQSSNALTSSFKPSQIVEKTSQPHVITPVRLSRKELRQITATQVSMRRSSYSHSVNSIPTDSIEITRKSVDFNK</sequence>
<dbReference type="SUPFAM" id="SSF52540">
    <property type="entry name" value="P-loop containing nucleoside triphosphate hydrolases"/>
    <property type="match status" value="1"/>
</dbReference>
<dbReference type="InterPro" id="IPR027640">
    <property type="entry name" value="Kinesin-like_fam"/>
</dbReference>
<evidence type="ECO:0000256" key="4">
    <source>
        <dbReference type="ARBA" id="ARBA00022741"/>
    </source>
</evidence>
<evidence type="ECO:0000256" key="3">
    <source>
        <dbReference type="ARBA" id="ARBA00022490"/>
    </source>
</evidence>
<dbReference type="PANTHER" id="PTHR47969">
    <property type="entry name" value="CHROMOSOME-ASSOCIATED KINESIN KIF4A-RELATED"/>
    <property type="match status" value="1"/>
</dbReference>
<evidence type="ECO:0000313" key="16">
    <source>
        <dbReference type="Proteomes" id="UP000287033"/>
    </source>
</evidence>
<gene>
    <name evidence="15" type="ORF">chiPu_0003295</name>
</gene>
<dbReference type="GO" id="GO:0008017">
    <property type="term" value="F:microtubule binding"/>
    <property type="evidence" value="ECO:0007669"/>
    <property type="project" value="InterPro"/>
</dbReference>
<evidence type="ECO:0000313" key="15">
    <source>
        <dbReference type="EMBL" id="GCC24892.1"/>
    </source>
</evidence>
<keyword evidence="4 11" id="KW-0547">Nucleotide-binding</keyword>
<dbReference type="Pfam" id="PF00225">
    <property type="entry name" value="Kinesin"/>
    <property type="match status" value="1"/>
</dbReference>
<dbReference type="CDD" id="cd01372">
    <property type="entry name" value="KISc_KIF4"/>
    <property type="match status" value="1"/>
</dbReference>
<feature type="coiled-coil region" evidence="12">
    <location>
        <begin position="512"/>
        <end position="574"/>
    </location>
</feature>